<organism evidence="2 3">
    <name type="scientific">Tsukamurella soli</name>
    <dbReference type="NCBI Taxonomy" id="644556"/>
    <lineage>
        <taxon>Bacteria</taxon>
        <taxon>Bacillati</taxon>
        <taxon>Actinomycetota</taxon>
        <taxon>Actinomycetes</taxon>
        <taxon>Mycobacteriales</taxon>
        <taxon>Tsukamurellaceae</taxon>
        <taxon>Tsukamurella</taxon>
    </lineage>
</organism>
<accession>A0ABP8KBN8</accession>
<proteinExistence type="predicted"/>
<keyword evidence="3" id="KW-1185">Reference proteome</keyword>
<sequence length="131" mass="14292">MTTSGASLNPRPRRHAGRGRPAWPAAERARLHPVLADLQGPHLRPRTLARVAVRCCAGFAYLDGVLADGEVLELCRLRYSGSASRWGFAIYRAGHDDYEDSYLPTGHTTGTPEDALDTACGLYLNDPTAWT</sequence>
<dbReference type="EMBL" id="BAABFR010000107">
    <property type="protein sequence ID" value="GAA4403311.1"/>
    <property type="molecule type" value="Genomic_DNA"/>
</dbReference>
<evidence type="ECO:0000313" key="3">
    <source>
        <dbReference type="Proteomes" id="UP001500635"/>
    </source>
</evidence>
<reference evidence="3" key="1">
    <citation type="journal article" date="2019" name="Int. J. Syst. Evol. Microbiol.">
        <title>The Global Catalogue of Microorganisms (GCM) 10K type strain sequencing project: providing services to taxonomists for standard genome sequencing and annotation.</title>
        <authorList>
            <consortium name="The Broad Institute Genomics Platform"/>
            <consortium name="The Broad Institute Genome Sequencing Center for Infectious Disease"/>
            <person name="Wu L."/>
            <person name="Ma J."/>
        </authorList>
    </citation>
    <scope>NUCLEOTIDE SEQUENCE [LARGE SCALE GENOMIC DNA]</scope>
    <source>
        <strain evidence="3">JCM 17688</strain>
    </source>
</reference>
<dbReference type="Proteomes" id="UP001500635">
    <property type="component" value="Unassembled WGS sequence"/>
</dbReference>
<comment type="caution">
    <text evidence="2">The sequence shown here is derived from an EMBL/GenBank/DDBJ whole genome shotgun (WGS) entry which is preliminary data.</text>
</comment>
<evidence type="ECO:0000313" key="2">
    <source>
        <dbReference type="EMBL" id="GAA4403311.1"/>
    </source>
</evidence>
<name>A0ABP8KBN8_9ACTN</name>
<feature type="region of interest" description="Disordered" evidence="1">
    <location>
        <begin position="1"/>
        <end position="23"/>
    </location>
</feature>
<protein>
    <submittedName>
        <fullName evidence="2">Uncharacterized protein</fullName>
    </submittedName>
</protein>
<evidence type="ECO:0000256" key="1">
    <source>
        <dbReference type="SAM" id="MobiDB-lite"/>
    </source>
</evidence>
<gene>
    <name evidence="2" type="ORF">GCM10023147_44640</name>
</gene>